<dbReference type="eggNOG" id="KOG1124">
    <property type="taxonomic scope" value="Eukaryota"/>
</dbReference>
<dbReference type="HOGENOM" id="CLU_005723_0_0_1"/>
<dbReference type="SUPFAM" id="SSF48452">
    <property type="entry name" value="TPR-like"/>
    <property type="match status" value="1"/>
</dbReference>
<dbReference type="Gene3D" id="1.10.287.110">
    <property type="entry name" value="DnaJ domain"/>
    <property type="match status" value="1"/>
</dbReference>
<feature type="compositionally biased region" description="Basic and acidic residues" evidence="1">
    <location>
        <begin position="488"/>
        <end position="504"/>
    </location>
</feature>
<dbReference type="Pfam" id="PF00627">
    <property type="entry name" value="UBA"/>
    <property type="match status" value="1"/>
</dbReference>
<dbReference type="PROSITE" id="PS50030">
    <property type="entry name" value="UBA"/>
    <property type="match status" value="1"/>
</dbReference>
<feature type="compositionally biased region" description="Polar residues" evidence="1">
    <location>
        <begin position="545"/>
        <end position="595"/>
    </location>
</feature>
<organism evidence="3 4">
    <name type="scientific">Neosartorya fischeri (strain ATCC 1020 / DSM 3700 / CBS 544.65 / FGSC A1164 / JCM 1740 / NRRL 181 / WB 181)</name>
    <name type="common">Aspergillus fischerianus</name>
    <dbReference type="NCBI Taxonomy" id="331117"/>
    <lineage>
        <taxon>Eukaryota</taxon>
        <taxon>Fungi</taxon>
        <taxon>Dikarya</taxon>
        <taxon>Ascomycota</taxon>
        <taxon>Pezizomycotina</taxon>
        <taxon>Eurotiomycetes</taxon>
        <taxon>Eurotiomycetidae</taxon>
        <taxon>Eurotiales</taxon>
        <taxon>Aspergillaceae</taxon>
        <taxon>Aspergillus</taxon>
        <taxon>Aspergillus subgen. Fumigati</taxon>
    </lineage>
</organism>
<dbReference type="InterPro" id="IPR015940">
    <property type="entry name" value="UBA"/>
</dbReference>
<dbReference type="GeneID" id="4585952"/>
<dbReference type="SUPFAM" id="SSF46565">
    <property type="entry name" value="Chaperone J-domain"/>
    <property type="match status" value="1"/>
</dbReference>
<dbReference type="EMBL" id="DS027696">
    <property type="protein sequence ID" value="EAW17828.1"/>
    <property type="molecule type" value="Genomic_DNA"/>
</dbReference>
<dbReference type="InterPro" id="IPR036869">
    <property type="entry name" value="J_dom_sf"/>
</dbReference>
<dbReference type="SMART" id="SM00165">
    <property type="entry name" value="UBA"/>
    <property type="match status" value="1"/>
</dbReference>
<dbReference type="SUPFAM" id="SSF46934">
    <property type="entry name" value="UBA-like"/>
    <property type="match status" value="1"/>
</dbReference>
<dbReference type="AlphaFoldDB" id="A1DEM1"/>
<dbReference type="PANTHER" id="PTHR23172:SF19">
    <property type="entry name" value="J DOMAIN-CONTAINING PROTEIN"/>
    <property type="match status" value="1"/>
</dbReference>
<dbReference type="GO" id="GO:0005737">
    <property type="term" value="C:cytoplasm"/>
    <property type="evidence" value="ECO:0007669"/>
    <property type="project" value="TreeGrafter"/>
</dbReference>
<evidence type="ECO:0000259" key="2">
    <source>
        <dbReference type="PROSITE" id="PS50030"/>
    </source>
</evidence>
<dbReference type="RefSeq" id="XP_001259725.1">
    <property type="nucleotide sequence ID" value="XM_001259724.1"/>
</dbReference>
<feature type="domain" description="UBA" evidence="2">
    <location>
        <begin position="350"/>
        <end position="392"/>
    </location>
</feature>
<evidence type="ECO:0000313" key="3">
    <source>
        <dbReference type="EMBL" id="EAW17828.1"/>
    </source>
</evidence>
<feature type="compositionally biased region" description="Pro residues" evidence="1">
    <location>
        <begin position="834"/>
        <end position="849"/>
    </location>
</feature>
<dbReference type="InterPro" id="IPR009060">
    <property type="entry name" value="UBA-like_sf"/>
</dbReference>
<feature type="compositionally biased region" description="Basic and acidic residues" evidence="1">
    <location>
        <begin position="178"/>
        <end position="191"/>
    </location>
</feature>
<feature type="compositionally biased region" description="Polar residues" evidence="1">
    <location>
        <begin position="860"/>
        <end position="870"/>
    </location>
</feature>
<dbReference type="CDD" id="cd14270">
    <property type="entry name" value="UBA"/>
    <property type="match status" value="1"/>
</dbReference>
<gene>
    <name evidence="3" type="ORF">NFIA_077680</name>
</gene>
<dbReference type="Proteomes" id="UP000006702">
    <property type="component" value="Unassembled WGS sequence"/>
</dbReference>
<feature type="region of interest" description="Disordered" evidence="1">
    <location>
        <begin position="486"/>
        <end position="694"/>
    </location>
</feature>
<feature type="region of interest" description="Disordered" evidence="1">
    <location>
        <begin position="827"/>
        <end position="879"/>
    </location>
</feature>
<feature type="compositionally biased region" description="Low complexity" evidence="1">
    <location>
        <begin position="294"/>
        <end position="305"/>
    </location>
</feature>
<dbReference type="STRING" id="331117.A1DEM1"/>
<reference evidence="4" key="1">
    <citation type="journal article" date="2008" name="PLoS Genet.">
        <title>Genomic islands in the pathogenic filamentous fungus Aspergillus fumigatus.</title>
        <authorList>
            <person name="Fedorova N.D."/>
            <person name="Khaldi N."/>
            <person name="Joardar V.S."/>
            <person name="Maiti R."/>
            <person name="Amedeo P."/>
            <person name="Anderson M.J."/>
            <person name="Crabtree J."/>
            <person name="Silva J.C."/>
            <person name="Badger J.H."/>
            <person name="Albarraq A."/>
            <person name="Angiuoli S."/>
            <person name="Bussey H."/>
            <person name="Bowyer P."/>
            <person name="Cotty P.J."/>
            <person name="Dyer P.S."/>
            <person name="Egan A."/>
            <person name="Galens K."/>
            <person name="Fraser-Liggett C.M."/>
            <person name="Haas B.J."/>
            <person name="Inman J.M."/>
            <person name="Kent R."/>
            <person name="Lemieux S."/>
            <person name="Malavazi I."/>
            <person name="Orvis J."/>
            <person name="Roemer T."/>
            <person name="Ronning C.M."/>
            <person name="Sundaram J.P."/>
            <person name="Sutton G."/>
            <person name="Turner G."/>
            <person name="Venter J.C."/>
            <person name="White O.R."/>
            <person name="Whitty B.R."/>
            <person name="Youngman P."/>
            <person name="Wolfe K.H."/>
            <person name="Goldman G.H."/>
            <person name="Wortman J.R."/>
            <person name="Jiang B."/>
            <person name="Denning D.W."/>
            <person name="Nierman W.C."/>
        </authorList>
    </citation>
    <scope>NUCLEOTIDE SEQUENCE [LARGE SCALE GENOMIC DNA]</scope>
    <source>
        <strain evidence="4">ATCC 1020 / DSM 3700 / CBS 544.65 / FGSC A1164 / JCM 1740 / NRRL 181 / WB 181</strain>
    </source>
</reference>
<feature type="region of interest" description="Disordered" evidence="1">
    <location>
        <begin position="395"/>
        <end position="456"/>
    </location>
</feature>
<proteinExistence type="predicted"/>
<dbReference type="GO" id="GO:0072318">
    <property type="term" value="P:clathrin coat disassembly"/>
    <property type="evidence" value="ECO:0007669"/>
    <property type="project" value="TreeGrafter"/>
</dbReference>
<dbReference type="GO" id="GO:0072583">
    <property type="term" value="P:clathrin-dependent endocytosis"/>
    <property type="evidence" value="ECO:0007669"/>
    <property type="project" value="TreeGrafter"/>
</dbReference>
<evidence type="ECO:0000313" key="4">
    <source>
        <dbReference type="Proteomes" id="UP000006702"/>
    </source>
</evidence>
<dbReference type="FunFam" id="1.25.40.10:FF:000354">
    <property type="entry name" value="UBA domain-containing protein 7"/>
    <property type="match status" value="1"/>
</dbReference>
<dbReference type="GO" id="GO:0030276">
    <property type="term" value="F:clathrin binding"/>
    <property type="evidence" value="ECO:0007669"/>
    <property type="project" value="TreeGrafter"/>
</dbReference>
<protein>
    <submittedName>
        <fullName evidence="3">UBA/TS-N domain protein</fullName>
    </submittedName>
</protein>
<feature type="compositionally biased region" description="Low complexity" evidence="1">
    <location>
        <begin position="259"/>
        <end position="271"/>
    </location>
</feature>
<feature type="compositionally biased region" description="Pro residues" evidence="1">
    <location>
        <begin position="647"/>
        <end position="668"/>
    </location>
</feature>
<dbReference type="PANTHER" id="PTHR23172">
    <property type="entry name" value="AUXILIN/CYCLIN G-ASSOCIATED KINASE-RELATED"/>
    <property type="match status" value="1"/>
</dbReference>
<feature type="compositionally biased region" description="Basic and acidic residues" evidence="1">
    <location>
        <begin position="514"/>
        <end position="528"/>
    </location>
</feature>
<dbReference type="KEGG" id="nfi:NFIA_077680"/>
<feature type="region of interest" description="Disordered" evidence="1">
    <location>
        <begin position="246"/>
        <end position="352"/>
    </location>
</feature>
<feature type="region of interest" description="Disordered" evidence="1">
    <location>
        <begin position="178"/>
        <end position="230"/>
    </location>
</feature>
<evidence type="ECO:0000256" key="1">
    <source>
        <dbReference type="SAM" id="MobiDB-lite"/>
    </source>
</evidence>
<dbReference type="FunFam" id="1.10.8.10:FF:000135">
    <property type="entry name" value="UBA/TS-N domain protein"/>
    <property type="match status" value="1"/>
</dbReference>
<dbReference type="Gene3D" id="1.10.8.10">
    <property type="entry name" value="DNA helicase RuvA subunit, C-terminal domain"/>
    <property type="match status" value="1"/>
</dbReference>
<feature type="region of interest" description="Disordered" evidence="1">
    <location>
        <begin position="98"/>
        <end position="157"/>
    </location>
</feature>
<dbReference type="InterPro" id="IPR011990">
    <property type="entry name" value="TPR-like_helical_dom_sf"/>
</dbReference>
<dbReference type="Gene3D" id="1.25.40.10">
    <property type="entry name" value="Tetratricopeptide repeat domain"/>
    <property type="match status" value="1"/>
</dbReference>
<dbReference type="VEuPathDB" id="FungiDB:NFIA_077680"/>
<accession>A1DEM1</accession>
<dbReference type="OMA" id="MLPDKHP"/>
<keyword evidence="4" id="KW-1185">Reference proteome</keyword>
<feature type="compositionally biased region" description="Low complexity" evidence="1">
    <location>
        <begin position="440"/>
        <end position="452"/>
    </location>
</feature>
<feature type="compositionally biased region" description="Polar residues" evidence="1">
    <location>
        <begin position="121"/>
        <end position="157"/>
    </location>
</feature>
<dbReference type="GO" id="GO:0031982">
    <property type="term" value="C:vesicle"/>
    <property type="evidence" value="ECO:0007669"/>
    <property type="project" value="TreeGrafter"/>
</dbReference>
<name>A1DEM1_NEOFI</name>
<dbReference type="OrthoDB" id="1717591at2759"/>
<dbReference type="FunFam" id="1.10.287.110:FF:000002">
    <property type="entry name" value="putative tyrosine-protein phosphatase auxilin isoform X2"/>
    <property type="match status" value="1"/>
</dbReference>
<dbReference type="eggNOG" id="KOG0431">
    <property type="taxonomic scope" value="Eukaryota"/>
</dbReference>
<sequence>MPKDYGVRSRGYFMSHIDRCTATSAASATITGIYLQGAIDGDFEDDTHSALVAFDGEIRSWNARIYVYPSPNSVPSRAPLAIPLHKITMDDLNGLSWTSNSSTKTQKPPPLGSGFSFPAVTRNNISGRSTPLSATGPSHPPSKSATPDSDSFANLVSFGSSNANKKLSLLEQQKRLQEERARKEAENRSKFESQYGGQNARFWDNLEKTGSKNPFASTPSPVPQRAPSADEDDLLAAFDASAPVDASTNFPIPSPSPSPQIAQSASTAAAQLHQTAGMSFNEVDDDPFGLNQLKPKPTATPQPAQTDDDDFLGLLGKPVSEVSRPAPEPSPKPSSPAIHEHHAPSPKPSNGVDRAIAELVDMGFPADKASQALRATESGTDVQAAVSLLLTQAHEEARQKTKSRTPAVDRDFDHQERSRERSSRQDRDISSWMREEQSKSRASTRSPASTSKDPSQIAATFGNNFLKTANSLWKQGSKKVQQVVNELNSDHDQSQPRWLKEASARQEPWSQPTDNDRATETSHRKPELLTDEALLLEPGVAPRPSRNQSQVSERPSQRTHSNGLRSQQSPAGEARTSQPAFMQQQLRSESLNPKSRVSKNLVEEQTAQAYVSPARRRRPAAQPSAPEANVDLFDSSAQTPPANRSRPTPPPAQSSKPPAPSRPLPVRPKAPARVVPQLSQESLMSTHRHREKGTEAYRRGDYAAAHDAFTSALTMLPDKHPITIVIRSNRAMTALKVGEPKVAISDADAILELIGPSKGEAETIDLANGETAKPMKDFYGKALMRKAEALEQLERWADAAQAWRQAVENGHGGSTSIQGRNRCEKAAGISKPAQKPPAPAKRPPAPAPKKPSALDDLQGGSPSTGGSSEAVSRLRAANQAAERADEEKFALGESVDARLNAWKGGKQDNLRALLASLDTVLWPEAGWKKVNMSELILPNKVKVQYMKGIAKVHPDKIPTNATTEQRMIAGAVFGVLNEAWDKFKAENNL</sequence>
<feature type="compositionally biased region" description="Basic and acidic residues" evidence="1">
    <location>
        <begin position="407"/>
        <end position="439"/>
    </location>
</feature>